<dbReference type="PANTHER" id="PTHR31975:SF2">
    <property type="entry name" value="CHITIN BIOSYNTHESIS PROTEIN CHS6-RELATED"/>
    <property type="match status" value="1"/>
</dbReference>
<accession>A0A9P8QDV0</accession>
<name>A0A9P8QDV0_WICPI</name>
<dbReference type="GO" id="GO:0034044">
    <property type="term" value="C:exomer complex"/>
    <property type="evidence" value="ECO:0007669"/>
    <property type="project" value="UniProtKB-ARBA"/>
</dbReference>
<organism evidence="2 3">
    <name type="scientific">Wickerhamomyces pijperi</name>
    <name type="common">Yeast</name>
    <name type="synonym">Pichia pijperi</name>
    <dbReference type="NCBI Taxonomy" id="599730"/>
    <lineage>
        <taxon>Eukaryota</taxon>
        <taxon>Fungi</taxon>
        <taxon>Dikarya</taxon>
        <taxon>Ascomycota</taxon>
        <taxon>Saccharomycotina</taxon>
        <taxon>Saccharomycetes</taxon>
        <taxon>Phaffomycetales</taxon>
        <taxon>Wickerhamomycetaceae</taxon>
        <taxon>Wickerhamomyces</taxon>
    </lineage>
</organism>
<evidence type="ECO:0000256" key="1">
    <source>
        <dbReference type="SAM" id="MobiDB-lite"/>
    </source>
</evidence>
<feature type="region of interest" description="Disordered" evidence="1">
    <location>
        <begin position="1"/>
        <end position="32"/>
    </location>
</feature>
<reference evidence="2" key="1">
    <citation type="journal article" date="2021" name="Open Biol.">
        <title>Shared evolutionary footprints suggest mitochondrial oxidative damage underlies multiple complex I losses in fungi.</title>
        <authorList>
            <person name="Schikora-Tamarit M.A."/>
            <person name="Marcet-Houben M."/>
            <person name="Nosek J."/>
            <person name="Gabaldon T."/>
        </authorList>
    </citation>
    <scope>NUCLEOTIDE SEQUENCE</scope>
    <source>
        <strain evidence="2">CBS2887</strain>
    </source>
</reference>
<evidence type="ECO:0000313" key="2">
    <source>
        <dbReference type="EMBL" id="KAH3688717.1"/>
    </source>
</evidence>
<comment type="caution">
    <text evidence="2">The sequence shown here is derived from an EMBL/GenBank/DDBJ whole genome shotgun (WGS) entry which is preliminary data.</text>
</comment>
<dbReference type="Pfam" id="PF09295">
    <property type="entry name" value="ChAPs"/>
    <property type="match status" value="1"/>
</dbReference>
<dbReference type="PANTHER" id="PTHR31975">
    <property type="entry name" value="BUD SITE SELECTION PROTEIN 7-RELATED"/>
    <property type="match status" value="1"/>
</dbReference>
<reference evidence="2" key="2">
    <citation type="submission" date="2021-01" db="EMBL/GenBank/DDBJ databases">
        <authorList>
            <person name="Schikora-Tamarit M.A."/>
        </authorList>
    </citation>
    <scope>NUCLEOTIDE SEQUENCE</scope>
    <source>
        <strain evidence="2">CBS2887</strain>
    </source>
</reference>
<dbReference type="AlphaFoldDB" id="A0A9P8QDV0"/>
<evidence type="ECO:0000313" key="3">
    <source>
        <dbReference type="Proteomes" id="UP000774326"/>
    </source>
</evidence>
<proteinExistence type="predicted"/>
<feature type="compositionally biased region" description="Polar residues" evidence="1">
    <location>
        <begin position="1"/>
        <end position="23"/>
    </location>
</feature>
<dbReference type="Gene3D" id="1.25.40.10">
    <property type="entry name" value="Tetratricopeptide repeat domain"/>
    <property type="match status" value="1"/>
</dbReference>
<dbReference type="EMBL" id="JAEUBG010000192">
    <property type="protein sequence ID" value="KAH3688717.1"/>
    <property type="molecule type" value="Genomic_DNA"/>
</dbReference>
<keyword evidence="3" id="KW-1185">Reference proteome</keyword>
<dbReference type="Proteomes" id="UP000774326">
    <property type="component" value="Unassembled WGS sequence"/>
</dbReference>
<gene>
    <name evidence="2" type="ORF">WICPIJ_000317</name>
</gene>
<dbReference type="GO" id="GO:0006893">
    <property type="term" value="P:Golgi to plasma membrane transport"/>
    <property type="evidence" value="ECO:0007669"/>
    <property type="project" value="TreeGrafter"/>
</dbReference>
<protein>
    <submittedName>
        <fullName evidence="2">Uncharacterized protein</fullName>
    </submittedName>
</protein>
<dbReference type="OrthoDB" id="434695at2759"/>
<dbReference type="InterPro" id="IPR011990">
    <property type="entry name" value="TPR-like_helical_dom_sf"/>
</dbReference>
<dbReference type="InterPro" id="IPR015374">
    <property type="entry name" value="ChAPs"/>
</dbReference>
<dbReference type="SUPFAM" id="SSF48452">
    <property type="entry name" value="TPR-like"/>
    <property type="match status" value="1"/>
</dbReference>
<sequence length="682" mass="77563">MSNLSLATPKPSQSHSRNSSITSIARPAATSPSKKNRFSTVIVNPLIIAPSFLEDRFGASIGGRAASLRQFHDIGTPDLLHISKYNKILKKEDGEYHYLTGVDMSNEVAAIAYISTLNFKYCNFNHERHPTSFTYCSYNAFSKEDVRVKKEFPGSGYSLQTVPSDPTKPSIDQISQRTWDELFVSSIVRAVIIGLDDERKLPSLVEKSIFLSINSTKNMIKQLVRFIDRGHLLGASEDVAKPSVFENYLLDTLYTIVEVSGLVDYAVSEIRSLSTIKYDLSLIIVKILLANDRENEAVQELHKAIKKNPRDQFLLNQQAKFLIRKASIDLAIEVAKRSTMIDPYGFEGWYLLSKAYFYKREYAQALLTLNNAQLVSSRPKDIISVNPKDKLTIPYPNEGKVKSIWESLTQVYGPGSHNLLKFTTESELNAVDPMISKVSKYVLKGSNQAVYELLVLFVDRLGWGGLLNVRAEVFIMDNEAHIVKNDISDKSAIITKRICETWLESILNIVFGDLRVAMIFDRQLNIQTRHSALEWELIGLTCLRTHYYSNAVSSLRTTINNQFDIVCSRALLSLWGKQRYDMEFQAWQRAHNQNTNKSFEVPLDQLIDVIVKVISYNTRFYNEGQLEMLIFLKKFFGVVDVDYISSRVQVLLEKDDVNDWKNSGCIPVFDKLVKDLKIFGEI</sequence>